<dbReference type="AlphaFoldDB" id="S7W9A5"/>
<proteinExistence type="predicted"/>
<keyword evidence="1" id="KW-0812">Transmembrane</keyword>
<keyword evidence="1" id="KW-1133">Transmembrane helix</keyword>
<evidence type="ECO:0000256" key="1">
    <source>
        <dbReference type="SAM" id="Phobius"/>
    </source>
</evidence>
<feature type="transmembrane region" description="Helical" evidence="1">
    <location>
        <begin position="20"/>
        <end position="40"/>
    </location>
</feature>
<dbReference type="EMBL" id="ATCN01000886">
    <property type="protein sequence ID" value="EPR78307.1"/>
    <property type="molecule type" value="Genomic_DNA"/>
</dbReference>
<dbReference type="HOGENOM" id="CLU_1082480_0_0_1"/>
<reference evidence="3" key="1">
    <citation type="journal article" date="2013" name="PLoS Genet.">
        <title>The genome of Spraguea lophii and the basis of host-microsporidian interactions.</title>
        <authorList>
            <person name="Campbell S.E."/>
            <person name="Williams T.A."/>
            <person name="Yousuf A."/>
            <person name="Soanes D.M."/>
            <person name="Paszkiewicz K.H."/>
            <person name="Williams B.A.P."/>
        </authorList>
    </citation>
    <scope>NUCLEOTIDE SEQUENCE [LARGE SCALE GENOMIC DNA]</scope>
    <source>
        <strain evidence="3">42_110</strain>
    </source>
</reference>
<accession>S7W9A5</accession>
<organism evidence="2 3">
    <name type="scientific">Spraguea lophii (strain 42_110)</name>
    <name type="common">Microsporidian parasite</name>
    <dbReference type="NCBI Taxonomy" id="1358809"/>
    <lineage>
        <taxon>Eukaryota</taxon>
        <taxon>Fungi</taxon>
        <taxon>Fungi incertae sedis</taxon>
        <taxon>Microsporidia</taxon>
        <taxon>Spragueidae</taxon>
        <taxon>Spraguea</taxon>
    </lineage>
</organism>
<sequence>MYMFNLGLYNIKDNLNMNHLYNIVLRVLIFITLFDMVFLASEAGNKSDDKIFPIEDVKEYITLKFNDETTGTYNKKQCTNNFEYFLAFDRFELSKKSGITNHVAAIEYPFSKRCFENIHFFLTKEKPYIEFPNIEHFVIMSYLGVSEENNTIIVEAMLENCTSVLGEVLKVVMQITNKYEFEILKEYAKYVTRLYSFSDVAGGGKFKIWSTPDKCEEYEPVNHIEVELGEPEYGILQNITGHYNIILEGCEEVAVTN</sequence>
<dbReference type="VEuPathDB" id="MicrosporidiaDB:SLOPH_468"/>
<keyword evidence="3" id="KW-1185">Reference proteome</keyword>
<comment type="caution">
    <text evidence="2">The sequence shown here is derived from an EMBL/GenBank/DDBJ whole genome shotgun (WGS) entry which is preliminary data.</text>
</comment>
<gene>
    <name evidence="2" type="ORF">SLOPH_468</name>
</gene>
<evidence type="ECO:0000313" key="2">
    <source>
        <dbReference type="EMBL" id="EPR78307.1"/>
    </source>
</evidence>
<evidence type="ECO:0000313" key="3">
    <source>
        <dbReference type="Proteomes" id="UP000014978"/>
    </source>
</evidence>
<dbReference type="InParanoid" id="S7W9A5"/>
<dbReference type="Proteomes" id="UP000014978">
    <property type="component" value="Unassembled WGS sequence"/>
</dbReference>
<protein>
    <submittedName>
        <fullName evidence="2">Uncharacterized protein</fullName>
    </submittedName>
</protein>
<keyword evidence="1" id="KW-0472">Membrane</keyword>
<name>S7W9A5_SPRLO</name>